<dbReference type="OrthoDB" id="125347at2759"/>
<protein>
    <submittedName>
        <fullName evidence="1">Uncharacterized protein</fullName>
    </submittedName>
</protein>
<name>A0A0A2V3K1_PARBA</name>
<sequence length="100" mass="11690">MITLSRQSCCSSKQKCYQQHVISQLVSDDGSDEDKYMNIETLPRITASEALNLVKRVRLYEEQQDQGDQSLIQQLNYYERRLGARKLENQQHLHIADSFI</sequence>
<keyword evidence="2" id="KW-1185">Reference proteome</keyword>
<dbReference type="AlphaFoldDB" id="A0A0A2V3K1"/>
<organism evidence="1 2">
    <name type="scientific">Paracoccidioides lutzii (strain ATCC MYA-826 / Pb01)</name>
    <name type="common">Paracoccidioides brasiliensis</name>
    <dbReference type="NCBI Taxonomy" id="502779"/>
    <lineage>
        <taxon>Eukaryota</taxon>
        <taxon>Fungi</taxon>
        <taxon>Dikarya</taxon>
        <taxon>Ascomycota</taxon>
        <taxon>Pezizomycotina</taxon>
        <taxon>Eurotiomycetes</taxon>
        <taxon>Eurotiomycetidae</taxon>
        <taxon>Onygenales</taxon>
        <taxon>Ajellomycetaceae</taxon>
        <taxon>Paracoccidioides</taxon>
    </lineage>
</organism>
<dbReference type="Proteomes" id="UP000002059">
    <property type="component" value="Partially assembled WGS sequence"/>
</dbReference>
<evidence type="ECO:0000313" key="2">
    <source>
        <dbReference type="Proteomes" id="UP000002059"/>
    </source>
</evidence>
<dbReference type="OMA" id="QHLHIAD"/>
<evidence type="ECO:0000313" key="1">
    <source>
        <dbReference type="EMBL" id="KGQ00690.1"/>
    </source>
</evidence>
<proteinExistence type="predicted"/>
<gene>
    <name evidence="1" type="ORF">PAAG_12646</name>
</gene>
<dbReference type="EMBL" id="KN294039">
    <property type="protein sequence ID" value="KGQ00690.1"/>
    <property type="molecule type" value="Genomic_DNA"/>
</dbReference>
<accession>A0A0A2V3K1</accession>
<dbReference type="KEGG" id="pbl:PAAG_12646"/>
<dbReference type="HOGENOM" id="CLU_165640_0_0_1"/>
<dbReference type="GeneID" id="26971233"/>
<dbReference type="STRING" id="502779.A0A0A2V3K1"/>
<reference evidence="1 2" key="1">
    <citation type="journal article" date="2011" name="PLoS Genet.">
        <title>Comparative genomic analysis of human fungal pathogens causing paracoccidioidomycosis.</title>
        <authorList>
            <person name="Desjardins C.A."/>
            <person name="Champion M.D."/>
            <person name="Holder J.W."/>
            <person name="Muszewska A."/>
            <person name="Goldberg J."/>
            <person name="Bailao A.M."/>
            <person name="Brigido M.M."/>
            <person name="Ferreira M.E."/>
            <person name="Garcia A.M."/>
            <person name="Grynberg M."/>
            <person name="Gujja S."/>
            <person name="Heiman D.I."/>
            <person name="Henn M.R."/>
            <person name="Kodira C.D."/>
            <person name="Leon-Narvaez H."/>
            <person name="Longo L.V."/>
            <person name="Ma L.J."/>
            <person name="Malavazi I."/>
            <person name="Matsuo A.L."/>
            <person name="Morais F.V."/>
            <person name="Pereira M."/>
            <person name="Rodriguez-Brito S."/>
            <person name="Sakthikumar S."/>
            <person name="Salem-Izacc S.M."/>
            <person name="Sykes S.M."/>
            <person name="Teixeira M.M."/>
            <person name="Vallejo M.C."/>
            <person name="Walter M.E."/>
            <person name="Yandava C."/>
            <person name="Young S."/>
            <person name="Zeng Q."/>
            <person name="Zucker J."/>
            <person name="Felipe M.S."/>
            <person name="Goldman G.H."/>
            <person name="Haas B.J."/>
            <person name="McEwen J.G."/>
            <person name="Nino-Vega G."/>
            <person name="Puccia R."/>
            <person name="San-Blas G."/>
            <person name="Soares C.M."/>
            <person name="Birren B.W."/>
            <person name="Cuomo C.A."/>
        </authorList>
    </citation>
    <scope>NUCLEOTIDE SEQUENCE [LARGE SCALE GENOMIC DNA]</scope>
    <source>
        <strain evidence="2">ATCC MYA-826 / Pb01</strain>
    </source>
</reference>
<dbReference type="VEuPathDB" id="FungiDB:PAAG_12646"/>
<dbReference type="RefSeq" id="XP_015702274.1">
    <property type="nucleotide sequence ID" value="XM_015848112.1"/>
</dbReference>